<name>A0A7S4FWQ3_9EUGL</name>
<sequence>MLHMVQHFLTGGYLRRGQYQGQQGQPHKPAALFNQQAANPKEEAELRVFGDTDKVKKVWLGLWTRGRRLGAQRQQSHLERYSTVIVQLVDHDDKTGKLGAQELLNEGSKILVHHQLRLGSICTLPTLKSPPFGTTQLSGDGPVGRGLEGRHHKTAPTWVHDNVCNKSTGRSNRQQQPEPPPPQIKAK</sequence>
<feature type="compositionally biased region" description="Polar residues" evidence="1">
    <location>
        <begin position="164"/>
        <end position="173"/>
    </location>
</feature>
<feature type="compositionally biased region" description="Pro residues" evidence="1">
    <location>
        <begin position="177"/>
        <end position="187"/>
    </location>
</feature>
<protein>
    <submittedName>
        <fullName evidence="2">Uncharacterized protein</fullName>
    </submittedName>
</protein>
<organism evidence="2">
    <name type="scientific">Eutreptiella gymnastica</name>
    <dbReference type="NCBI Taxonomy" id="73025"/>
    <lineage>
        <taxon>Eukaryota</taxon>
        <taxon>Discoba</taxon>
        <taxon>Euglenozoa</taxon>
        <taxon>Euglenida</taxon>
        <taxon>Spirocuta</taxon>
        <taxon>Euglenophyceae</taxon>
        <taxon>Eutreptiales</taxon>
        <taxon>Eutreptiaceae</taxon>
        <taxon>Eutreptiella</taxon>
    </lineage>
</organism>
<feature type="region of interest" description="Disordered" evidence="1">
    <location>
        <begin position="129"/>
        <end position="187"/>
    </location>
</feature>
<evidence type="ECO:0000256" key="1">
    <source>
        <dbReference type="SAM" id="MobiDB-lite"/>
    </source>
</evidence>
<proteinExistence type="predicted"/>
<gene>
    <name evidence="2" type="ORF">EGYM00163_LOCUS28837</name>
</gene>
<accession>A0A7S4FWQ3</accession>
<dbReference type="EMBL" id="HBJA01082545">
    <property type="protein sequence ID" value="CAE0817669.1"/>
    <property type="molecule type" value="Transcribed_RNA"/>
</dbReference>
<dbReference type="AlphaFoldDB" id="A0A7S4FWQ3"/>
<reference evidence="2" key="1">
    <citation type="submission" date="2021-01" db="EMBL/GenBank/DDBJ databases">
        <authorList>
            <person name="Corre E."/>
            <person name="Pelletier E."/>
            <person name="Niang G."/>
            <person name="Scheremetjew M."/>
            <person name="Finn R."/>
            <person name="Kale V."/>
            <person name="Holt S."/>
            <person name="Cochrane G."/>
            <person name="Meng A."/>
            <person name="Brown T."/>
            <person name="Cohen L."/>
        </authorList>
    </citation>
    <scope>NUCLEOTIDE SEQUENCE</scope>
    <source>
        <strain evidence="2">CCMP1594</strain>
    </source>
</reference>
<evidence type="ECO:0000313" key="2">
    <source>
        <dbReference type="EMBL" id="CAE0817669.1"/>
    </source>
</evidence>